<feature type="region of interest" description="Disordered" evidence="1">
    <location>
        <begin position="1"/>
        <end position="50"/>
    </location>
</feature>
<evidence type="ECO:0000256" key="1">
    <source>
        <dbReference type="SAM" id="MobiDB-lite"/>
    </source>
</evidence>
<dbReference type="Proteomes" id="UP001596524">
    <property type="component" value="Unassembled WGS sequence"/>
</dbReference>
<sequence>MTLGAGCGGGELDALKSDPMATEPIEGLEEVDGSENEGSSGGVIGKPAPTQHQRIFAGSTDAEVERAFEEVLSMAEEVGWQVSSVSPLRDGFVAEREIDGHRSRLTVSVNRDPDLGPAPGLSISISTTVE</sequence>
<protein>
    <recommendedName>
        <fullName evidence="4">PASTA domain-containing protein</fullName>
    </recommendedName>
</protein>
<feature type="region of interest" description="Disordered" evidence="1">
    <location>
        <begin position="104"/>
        <end position="130"/>
    </location>
</feature>
<proteinExistence type="predicted"/>
<dbReference type="RefSeq" id="WP_255888217.1">
    <property type="nucleotide sequence ID" value="NZ_JAFMZM010000001.1"/>
</dbReference>
<evidence type="ECO:0008006" key="4">
    <source>
        <dbReference type="Google" id="ProtNLM"/>
    </source>
</evidence>
<gene>
    <name evidence="2" type="ORF">ACFQO6_13435</name>
</gene>
<organism evidence="2 3">
    <name type="scientific">Nocardioides astragali</name>
    <dbReference type="NCBI Taxonomy" id="1776736"/>
    <lineage>
        <taxon>Bacteria</taxon>
        <taxon>Bacillati</taxon>
        <taxon>Actinomycetota</taxon>
        <taxon>Actinomycetes</taxon>
        <taxon>Propionibacteriales</taxon>
        <taxon>Nocardioidaceae</taxon>
        <taxon>Nocardioides</taxon>
    </lineage>
</organism>
<evidence type="ECO:0000313" key="2">
    <source>
        <dbReference type="EMBL" id="MFC7361275.1"/>
    </source>
</evidence>
<accession>A0ABW2N5U8</accession>
<evidence type="ECO:0000313" key="3">
    <source>
        <dbReference type="Proteomes" id="UP001596524"/>
    </source>
</evidence>
<dbReference type="EMBL" id="JBHTCH010000014">
    <property type="protein sequence ID" value="MFC7361275.1"/>
    <property type="molecule type" value="Genomic_DNA"/>
</dbReference>
<name>A0ABW2N5U8_9ACTN</name>
<feature type="compositionally biased region" description="Gly residues" evidence="1">
    <location>
        <begin position="1"/>
        <end position="11"/>
    </location>
</feature>
<keyword evidence="3" id="KW-1185">Reference proteome</keyword>
<reference evidence="3" key="1">
    <citation type="journal article" date="2019" name="Int. J. Syst. Evol. Microbiol.">
        <title>The Global Catalogue of Microorganisms (GCM) 10K type strain sequencing project: providing services to taxonomists for standard genome sequencing and annotation.</title>
        <authorList>
            <consortium name="The Broad Institute Genomics Platform"/>
            <consortium name="The Broad Institute Genome Sequencing Center for Infectious Disease"/>
            <person name="Wu L."/>
            <person name="Ma J."/>
        </authorList>
    </citation>
    <scope>NUCLEOTIDE SEQUENCE [LARGE SCALE GENOMIC DNA]</scope>
    <source>
        <strain evidence="3">FCH27</strain>
    </source>
</reference>
<feature type="compositionally biased region" description="Acidic residues" evidence="1">
    <location>
        <begin position="26"/>
        <end position="35"/>
    </location>
</feature>
<comment type="caution">
    <text evidence="2">The sequence shown here is derived from an EMBL/GenBank/DDBJ whole genome shotgun (WGS) entry which is preliminary data.</text>
</comment>